<dbReference type="Pfam" id="PF00246">
    <property type="entry name" value="Peptidase_M14"/>
    <property type="match status" value="2"/>
</dbReference>
<comment type="caution">
    <text evidence="3">Lacks conserved residue(s) required for the propagation of feature annotation.</text>
</comment>
<sequence>MYSSVCVCVCVSVRSTMPTHTARAILSLIAVFLLLDTNKVRGSVIGEKRRDEEERNNDTATVPLQVMVIPSHVQIQAGQRKRVLCRATGNAESVVWIGPDGDGVSESDKNVKAHRHDESTSSLVIVSAQVEDAGVYACVAENTRTHAAARAELNLEVVLKRARRKAKEERGKRQKEPKPKPTKKPKGVKATKKPKTEKKDKKKKGKKNKEVTTLPPTTTTTTEPPTTEPPTTEPPSTEPPSTTLPPIDYDDEFVDPFPDDYWDEGYVTEEPKTTTVPPDPPTQKPTDDRGVFPTDDYSQPDLDPDDDYWKVDDPEPTLPVTSGKDKEEDDYWDPTFEAPENIPFPDGKEISPTDRDWSDTITEEPTVATYENKWYEEYDYEHEKKKDDEQERLEREREREWKEKEREREERRREEEVEERERRIKKPPRIYREPRICPPLGLESHRIETDQLQTSSMSQHRYGAHRARLNIQASGDEYDMNGGAWCANPEEKVHWIELDTRTLTEFTGVITQGRDDPIENDYVTTYYVAFSNDSREWTVLHDGYSEWLFFGNSDKHTPVMSQFMEPVVARYIRILPQSWNGTACMRMEILGCALPDPLVENQRQNEVTPRDDLDYTYHNYLDMEKLMKSISDECPNITRLYSLGKSFKGLDIYAMEVTDNPGIHETGEPEFRYTAGYHGNEALGRELLLMLMQYLCKEYKDGNPRVRTLVDGIRIHLVPSVNPDGHVTAFKKGSELGSWTLGHWTEDGHDIFQNFPDLNNVYWNAEDKGMVPKLTPNHHVPIPDGYLAENGPLAVETRALISWMESHPFVLGANLQGGERLVTYPFDMHRLTKESEEQEKKLNPRAYRRKRQYEEEEEPESNPYLHIGYHQESYGDHQERQGYHQENYGYHQENYGYHQENQEYHHQENQEYHRQENQEYHHQENQGYHHENQGYHHEGHSEGYHEGYQEGYPEGPQEEGYELGYGQAEPDEIRMVEDQSLFRWLAISYASTHRTMTHTFRGGCHTEDPTGGIGIVNRAKWKPIPGSMNDFSYLHTNCFELSIFLGCDKYPHQSELQREWEYNREALLTLMDQVHRGIKGVVRDKEGNPIVNASISVEGVNHDVTTGEAGDYWRMLNPGEYEVTAKAYGHSSMSRKCVVGFEPGATLCNFELNKSNWDRIKEIMALHGNRPIRLINPGKSGQYTFRGDRRITNQIPNGNGGHTERARLRLLRLRRLRRLRQQRLLARMSTTPSVTTTLPPTTAEPTTTTTTSSPTTTNSVPPGTENFTPWYDSWLPEEENSTQPEFEITDSLDYDYNFTTDDY</sequence>
<dbReference type="SUPFAM" id="SSF48726">
    <property type="entry name" value="Immunoglobulin"/>
    <property type="match status" value="1"/>
</dbReference>
<dbReference type="GO" id="GO:0001227">
    <property type="term" value="F:DNA-binding transcription repressor activity, RNA polymerase II-specific"/>
    <property type="evidence" value="ECO:0007669"/>
    <property type="project" value="TreeGrafter"/>
</dbReference>
<dbReference type="EMBL" id="JAAGNN010000029">
    <property type="protein sequence ID" value="KAF4070364.1"/>
    <property type="molecule type" value="Genomic_DNA"/>
</dbReference>
<keyword evidence="2" id="KW-0325">Glycoprotein</keyword>
<evidence type="ECO:0000256" key="3">
    <source>
        <dbReference type="PROSITE-ProRule" id="PRU01379"/>
    </source>
</evidence>
<organism evidence="8 9">
    <name type="scientific">Ameiurus melas</name>
    <name type="common">Black bullhead</name>
    <name type="synonym">Silurus melas</name>
    <dbReference type="NCBI Taxonomy" id="219545"/>
    <lineage>
        <taxon>Eukaryota</taxon>
        <taxon>Metazoa</taxon>
        <taxon>Chordata</taxon>
        <taxon>Craniata</taxon>
        <taxon>Vertebrata</taxon>
        <taxon>Euteleostomi</taxon>
        <taxon>Actinopterygii</taxon>
        <taxon>Neopterygii</taxon>
        <taxon>Teleostei</taxon>
        <taxon>Ostariophysi</taxon>
        <taxon>Siluriformes</taxon>
        <taxon>Ictaluridae</taxon>
        <taxon>Ameiurus</taxon>
    </lineage>
</organism>
<dbReference type="InterPro" id="IPR000834">
    <property type="entry name" value="Peptidase_M14"/>
</dbReference>
<dbReference type="GO" id="GO:0005615">
    <property type="term" value="C:extracellular space"/>
    <property type="evidence" value="ECO:0007669"/>
    <property type="project" value="TreeGrafter"/>
</dbReference>
<dbReference type="InterPro" id="IPR050753">
    <property type="entry name" value="Peptidase_M14_domain"/>
</dbReference>
<dbReference type="GO" id="GO:0004181">
    <property type="term" value="F:metallocarboxypeptidase activity"/>
    <property type="evidence" value="ECO:0007669"/>
    <property type="project" value="InterPro"/>
</dbReference>
<feature type="domain" description="F5/8 type C" evidence="5">
    <location>
        <begin position="435"/>
        <end position="592"/>
    </location>
</feature>
<evidence type="ECO:0000259" key="5">
    <source>
        <dbReference type="PROSITE" id="PS50022"/>
    </source>
</evidence>
<dbReference type="InterPro" id="IPR008969">
    <property type="entry name" value="CarboxyPept-like_regulatory"/>
</dbReference>
<gene>
    <name evidence="8" type="ORF">AMELA_G00284720</name>
</gene>
<dbReference type="Gene3D" id="2.60.120.260">
    <property type="entry name" value="Galactose-binding domain-like"/>
    <property type="match status" value="1"/>
</dbReference>
<feature type="compositionally biased region" description="Basic residues" evidence="4">
    <location>
        <begin position="180"/>
        <end position="207"/>
    </location>
</feature>
<dbReference type="Proteomes" id="UP000593565">
    <property type="component" value="Unassembled WGS sequence"/>
</dbReference>
<dbReference type="InterPro" id="IPR007110">
    <property type="entry name" value="Ig-like_dom"/>
</dbReference>
<feature type="region of interest" description="Disordered" evidence="4">
    <location>
        <begin position="163"/>
        <end position="423"/>
    </location>
</feature>
<feature type="compositionally biased region" description="Basic and acidic residues" evidence="4">
    <location>
        <begin position="346"/>
        <end position="358"/>
    </location>
</feature>
<dbReference type="PRINTS" id="PR00765">
    <property type="entry name" value="CRBOXYPTASEA"/>
</dbReference>
<dbReference type="SUPFAM" id="SSF49464">
    <property type="entry name" value="Carboxypeptidase regulatory domain-like"/>
    <property type="match status" value="1"/>
</dbReference>
<proteinExistence type="inferred from homology"/>
<name>A0A7J5ZI90_AMEME</name>
<dbReference type="PROSITE" id="PS50022">
    <property type="entry name" value="FA58C_3"/>
    <property type="match status" value="1"/>
</dbReference>
<comment type="caution">
    <text evidence="8">The sequence shown here is derived from an EMBL/GenBank/DDBJ whole genome shotgun (WGS) entry which is preliminary data.</text>
</comment>
<dbReference type="SUPFAM" id="SSF53187">
    <property type="entry name" value="Zn-dependent exopeptidases"/>
    <property type="match status" value="2"/>
</dbReference>
<dbReference type="PROSITE" id="PS00132">
    <property type="entry name" value="CARBOXYPEPT_ZN_1"/>
    <property type="match status" value="1"/>
</dbReference>
<feature type="compositionally biased region" description="Low complexity" evidence="4">
    <location>
        <begin position="211"/>
        <end position="225"/>
    </location>
</feature>
<feature type="compositionally biased region" description="Basic and acidic residues" evidence="4">
    <location>
        <begin position="930"/>
        <end position="948"/>
    </location>
</feature>
<dbReference type="GO" id="GO:0000977">
    <property type="term" value="F:RNA polymerase II transcription regulatory region sequence-specific DNA binding"/>
    <property type="evidence" value="ECO:0007669"/>
    <property type="project" value="TreeGrafter"/>
</dbReference>
<dbReference type="CDD" id="cd11308">
    <property type="entry name" value="Peptidase_M14NE-CP-C_like"/>
    <property type="match status" value="1"/>
</dbReference>
<dbReference type="InterPro" id="IPR057246">
    <property type="entry name" value="CARBOXYPEPT_ZN_1"/>
</dbReference>
<feature type="domain" description="Ig-like" evidence="6">
    <location>
        <begin position="63"/>
        <end position="154"/>
    </location>
</feature>
<feature type="compositionally biased region" description="Basic and acidic residues" evidence="4">
    <location>
        <begin position="373"/>
        <end position="422"/>
    </location>
</feature>
<feature type="compositionally biased region" description="Basic and acidic residues" evidence="4">
    <location>
        <begin position="166"/>
        <end position="179"/>
    </location>
</feature>
<feature type="region of interest" description="Disordered" evidence="4">
    <location>
        <begin position="834"/>
        <end position="865"/>
    </location>
</feature>
<feature type="region of interest" description="Disordered" evidence="4">
    <location>
        <begin position="1229"/>
        <end position="1265"/>
    </location>
</feature>
<dbReference type="FunFam" id="2.60.120.260:FF:000068">
    <property type="entry name" value="Adipocyte enhancer-binding protein 1"/>
    <property type="match status" value="1"/>
</dbReference>
<dbReference type="InterPro" id="IPR013783">
    <property type="entry name" value="Ig-like_fold"/>
</dbReference>
<evidence type="ECO:0000256" key="2">
    <source>
        <dbReference type="ARBA" id="ARBA00023180"/>
    </source>
</evidence>
<evidence type="ECO:0000313" key="9">
    <source>
        <dbReference type="Proteomes" id="UP000593565"/>
    </source>
</evidence>
<comment type="similarity">
    <text evidence="1 3">Belongs to the peptidase M14 family.</text>
</comment>
<dbReference type="GO" id="GO:0016485">
    <property type="term" value="P:protein processing"/>
    <property type="evidence" value="ECO:0007669"/>
    <property type="project" value="TreeGrafter"/>
</dbReference>
<dbReference type="Gene3D" id="3.40.630.10">
    <property type="entry name" value="Zn peptidases"/>
    <property type="match status" value="2"/>
</dbReference>
<dbReference type="SUPFAM" id="SSF49785">
    <property type="entry name" value="Galactose-binding domain-like"/>
    <property type="match status" value="1"/>
</dbReference>
<evidence type="ECO:0000313" key="8">
    <source>
        <dbReference type="EMBL" id="KAF4070364.1"/>
    </source>
</evidence>
<dbReference type="Pfam" id="PF07679">
    <property type="entry name" value="I-set"/>
    <property type="match status" value="1"/>
</dbReference>
<dbReference type="Gene3D" id="2.60.40.1120">
    <property type="entry name" value="Carboxypeptidase-like, regulatory domain"/>
    <property type="match status" value="1"/>
</dbReference>
<evidence type="ECO:0000259" key="6">
    <source>
        <dbReference type="PROSITE" id="PS50835"/>
    </source>
</evidence>
<dbReference type="PROSITE" id="PS50835">
    <property type="entry name" value="IG_LIKE"/>
    <property type="match status" value="1"/>
</dbReference>
<feature type="compositionally biased region" description="Acidic residues" evidence="4">
    <location>
        <begin position="248"/>
        <end position="267"/>
    </location>
</feature>
<dbReference type="PANTHER" id="PTHR11532">
    <property type="entry name" value="PROTEASE M14 CARBOXYPEPTIDASE"/>
    <property type="match status" value="1"/>
</dbReference>
<dbReference type="InterPro" id="IPR036179">
    <property type="entry name" value="Ig-like_dom_sf"/>
</dbReference>
<evidence type="ECO:0000256" key="4">
    <source>
        <dbReference type="SAM" id="MobiDB-lite"/>
    </source>
</evidence>
<dbReference type="PANTHER" id="PTHR11532:SF48">
    <property type="entry name" value="ADIPOCYTE ENHANCER-BINDING PROTEIN 1"/>
    <property type="match status" value="1"/>
</dbReference>
<feature type="region of interest" description="Disordered" evidence="4">
    <location>
        <begin position="930"/>
        <end position="953"/>
    </location>
</feature>
<dbReference type="InterPro" id="IPR003599">
    <property type="entry name" value="Ig_sub"/>
</dbReference>
<feature type="compositionally biased region" description="Pro residues" evidence="4">
    <location>
        <begin position="226"/>
        <end position="238"/>
    </location>
</feature>
<dbReference type="GO" id="GO:0006518">
    <property type="term" value="P:peptide metabolic process"/>
    <property type="evidence" value="ECO:0007669"/>
    <property type="project" value="TreeGrafter"/>
</dbReference>
<reference evidence="8 9" key="1">
    <citation type="submission" date="2020-02" db="EMBL/GenBank/DDBJ databases">
        <title>A chromosome-scale genome assembly of the black bullhead catfish (Ameiurus melas).</title>
        <authorList>
            <person name="Wen M."/>
            <person name="Zham M."/>
            <person name="Cabau C."/>
            <person name="Klopp C."/>
            <person name="Donnadieu C."/>
            <person name="Roques C."/>
            <person name="Bouchez O."/>
            <person name="Lampietro C."/>
            <person name="Jouanno E."/>
            <person name="Herpin A."/>
            <person name="Louis A."/>
            <person name="Berthelot C."/>
            <person name="Parey E."/>
            <person name="Roest-Crollius H."/>
            <person name="Braasch I."/>
            <person name="Postlethwait J."/>
            <person name="Robinson-Rechavi M."/>
            <person name="Echchiki A."/>
            <person name="Begum T."/>
            <person name="Montfort J."/>
            <person name="Schartl M."/>
            <person name="Bobe J."/>
            <person name="Guiguen Y."/>
        </authorList>
    </citation>
    <scope>NUCLEOTIDE SEQUENCE [LARGE SCALE GENOMIC DNA]</scope>
    <source>
        <strain evidence="8">M_S1</strain>
        <tissue evidence="8">Blood</tissue>
    </source>
</reference>
<evidence type="ECO:0000259" key="7">
    <source>
        <dbReference type="PROSITE" id="PS52035"/>
    </source>
</evidence>
<accession>A0A7J5ZI90</accession>
<dbReference type="SMART" id="SM00631">
    <property type="entry name" value="Zn_pept"/>
    <property type="match status" value="1"/>
</dbReference>
<dbReference type="CDD" id="cd00057">
    <property type="entry name" value="FA58C"/>
    <property type="match status" value="1"/>
</dbReference>
<dbReference type="SMART" id="SM00231">
    <property type="entry name" value="FA58C"/>
    <property type="match status" value="1"/>
</dbReference>
<keyword evidence="9" id="KW-1185">Reference proteome</keyword>
<dbReference type="FunFam" id="2.60.40.1120:FF:000007">
    <property type="entry name" value="Carboxypeptidase X, M14 family member 2"/>
    <property type="match status" value="1"/>
</dbReference>
<dbReference type="Pfam" id="PF00754">
    <property type="entry name" value="F5_F8_type_C"/>
    <property type="match status" value="1"/>
</dbReference>
<feature type="compositionally biased region" description="Low complexity" evidence="4">
    <location>
        <begin position="1229"/>
        <end position="1264"/>
    </location>
</feature>
<dbReference type="GO" id="GO:0008270">
    <property type="term" value="F:zinc ion binding"/>
    <property type="evidence" value="ECO:0007669"/>
    <property type="project" value="InterPro"/>
</dbReference>
<evidence type="ECO:0008006" key="10">
    <source>
        <dbReference type="Google" id="ProtNLM"/>
    </source>
</evidence>
<protein>
    <recommendedName>
        <fullName evidence="10">Inactive carboxypeptidase-like protein X2</fullName>
    </recommendedName>
</protein>
<dbReference type="InterPro" id="IPR013098">
    <property type="entry name" value="Ig_I-set"/>
</dbReference>
<dbReference type="SMART" id="SM00409">
    <property type="entry name" value="IG"/>
    <property type="match status" value="1"/>
</dbReference>
<feature type="domain" description="Peptidase M14" evidence="7">
    <location>
        <begin position="616"/>
        <end position="1074"/>
    </location>
</feature>
<dbReference type="PROSITE" id="PS52035">
    <property type="entry name" value="PEPTIDASE_M14"/>
    <property type="match status" value="1"/>
</dbReference>
<dbReference type="InterPro" id="IPR008979">
    <property type="entry name" value="Galactose-bd-like_sf"/>
</dbReference>
<evidence type="ECO:0000256" key="1">
    <source>
        <dbReference type="ARBA" id="ARBA00005988"/>
    </source>
</evidence>
<dbReference type="Gene3D" id="2.60.40.10">
    <property type="entry name" value="Immunoglobulins"/>
    <property type="match status" value="1"/>
</dbReference>
<dbReference type="InterPro" id="IPR000421">
    <property type="entry name" value="FA58C"/>
</dbReference>
<dbReference type="PROSITE" id="PS01285">
    <property type="entry name" value="FA58C_1"/>
    <property type="match status" value="1"/>
</dbReference>
<dbReference type="PROSITE" id="PS01286">
    <property type="entry name" value="FA58C_2"/>
    <property type="match status" value="1"/>
</dbReference>
<dbReference type="Pfam" id="PF13620">
    <property type="entry name" value="CarboxypepD_reg"/>
    <property type="match status" value="1"/>
</dbReference>